<name>A0AAC9I6D9_9FLAO</name>
<keyword evidence="2" id="KW-1185">Reference proteome</keyword>
<accession>A0AAC9I6D9</accession>
<dbReference type="KEGG" id="fgl:EM308_14030"/>
<dbReference type="AlphaFoldDB" id="A0AAC9I6D9"/>
<proteinExistence type="predicted"/>
<dbReference type="EMBL" id="CP017479">
    <property type="protein sequence ID" value="AOW10530.1"/>
    <property type="molecule type" value="Genomic_DNA"/>
</dbReference>
<evidence type="ECO:0000313" key="1">
    <source>
        <dbReference type="EMBL" id="AOW10530.1"/>
    </source>
</evidence>
<organism evidence="1 2">
    <name type="scientific">Flavobacterium gilvum</name>
    <dbReference type="NCBI Taxonomy" id="1492737"/>
    <lineage>
        <taxon>Bacteria</taxon>
        <taxon>Pseudomonadati</taxon>
        <taxon>Bacteroidota</taxon>
        <taxon>Flavobacteriia</taxon>
        <taxon>Flavobacteriales</taxon>
        <taxon>Flavobacteriaceae</taxon>
        <taxon>Flavobacterium</taxon>
    </lineage>
</organism>
<protein>
    <submittedName>
        <fullName evidence="1">Uncharacterized protein</fullName>
    </submittedName>
</protein>
<sequence length="155" mass="18926">MKRLKELKIKYLTIMKKNTLEAYKEACDARIAIVNKMDDALFGKNKYMRIEWNYDDDYDDENVSKDDSIYRAWTTKFSDKEQTLYLNAESKEIYIQKLKETFFRYVQEYIKREIEMLQNQVQFYLRYSRAIDDDYDSFVTDDEYSEILSDIEDTF</sequence>
<reference evidence="1 2" key="1">
    <citation type="submission" date="2016-10" db="EMBL/GenBank/DDBJ databases">
        <title>Flavobacterium gilvum sp. nov., isolated from stream water.</title>
        <authorList>
            <person name="Shin S.-K."/>
            <person name="Cho Y.-J."/>
            <person name="Yi H."/>
        </authorList>
    </citation>
    <scope>NUCLEOTIDE SEQUENCE [LARGE SCALE GENOMIC DNA]</scope>
    <source>
        <strain evidence="1 2">EM1308</strain>
    </source>
</reference>
<dbReference type="Proteomes" id="UP000175968">
    <property type="component" value="Chromosome"/>
</dbReference>
<gene>
    <name evidence="1" type="ORF">EM308_14030</name>
</gene>
<evidence type="ECO:0000313" key="2">
    <source>
        <dbReference type="Proteomes" id="UP000175968"/>
    </source>
</evidence>